<reference evidence="2 3" key="2">
    <citation type="journal article" date="2021" name="Microbiol. Resour. Announc.">
        <title>Complete Genome Sequences of Three Human Oral Treponema parvum Isolates.</title>
        <authorList>
            <person name="Zeng H."/>
            <person name="Watt R.M."/>
        </authorList>
    </citation>
    <scope>NUCLEOTIDE SEQUENCE [LARGE SCALE GENOMIC DNA]</scope>
    <source>
        <strain evidence="2 3">ATCC 700770</strain>
        <strain evidence="1">ATCC 700773</strain>
    </source>
</reference>
<sequence>MSTTVTMTLDDVRKLPPISEERKKEMDSFVNTDFSDCPKMTKEELSQFKPWYEVHPEWVRIKKGDIHTKIDLDLLDALKKGGKGYQKRLNQALRWALENNCPYMTV</sequence>
<name>A0A975IF01_9SPIR</name>
<dbReference type="AlphaFoldDB" id="A0A975IF01"/>
<dbReference type="RefSeq" id="WP_210118013.1">
    <property type="nucleotide sequence ID" value="NZ_CP054142.1"/>
</dbReference>
<proteinExistence type="predicted"/>
<dbReference type="Proteomes" id="UP000671995">
    <property type="component" value="Chromosome"/>
</dbReference>
<organism evidence="2 3">
    <name type="scientific">Treponema parvum</name>
    <dbReference type="NCBI Taxonomy" id="138851"/>
    <lineage>
        <taxon>Bacteria</taxon>
        <taxon>Pseudomonadati</taxon>
        <taxon>Spirochaetota</taxon>
        <taxon>Spirochaetia</taxon>
        <taxon>Spirochaetales</taxon>
        <taxon>Treponemataceae</taxon>
        <taxon>Treponema</taxon>
    </lineage>
</organism>
<dbReference type="EMBL" id="CP054257">
    <property type="protein sequence ID" value="QTQ11218.1"/>
    <property type="molecule type" value="Genomic_DNA"/>
</dbReference>
<dbReference type="Pfam" id="PF14384">
    <property type="entry name" value="BrnA_antitoxin"/>
    <property type="match status" value="1"/>
</dbReference>
<keyword evidence="3" id="KW-1185">Reference proteome</keyword>
<dbReference type="KEGG" id="tpav:HRQ91_09145"/>
<protein>
    <submittedName>
        <fullName evidence="2">BrnA antitoxin family protein</fullName>
    </submittedName>
</protein>
<accession>A0A975IF01</accession>
<dbReference type="Proteomes" id="UP000671908">
    <property type="component" value="Chromosome"/>
</dbReference>
<dbReference type="EMBL" id="CP054142">
    <property type="protein sequence ID" value="QTQ14610.1"/>
    <property type="molecule type" value="Genomic_DNA"/>
</dbReference>
<reference evidence="2" key="1">
    <citation type="submission" date="2020-05" db="EMBL/GenBank/DDBJ databases">
        <authorList>
            <person name="Zeng H."/>
            <person name="Chan Y.K."/>
            <person name="Watt R.M."/>
        </authorList>
    </citation>
    <scope>NUCLEOTIDE SEQUENCE</scope>
    <source>
        <strain evidence="2">ATCC 700770</strain>
        <strain evidence="1">ATCC 700773</strain>
    </source>
</reference>
<evidence type="ECO:0000313" key="2">
    <source>
        <dbReference type="EMBL" id="QTQ14610.1"/>
    </source>
</evidence>
<gene>
    <name evidence="1" type="ORF">HRI96_02815</name>
    <name evidence="2" type="ORF">HRQ91_09145</name>
</gene>
<evidence type="ECO:0000313" key="3">
    <source>
        <dbReference type="Proteomes" id="UP000671908"/>
    </source>
</evidence>
<dbReference type="InterPro" id="IPR025528">
    <property type="entry name" value="BrnA_antitoxin"/>
</dbReference>
<evidence type="ECO:0000313" key="1">
    <source>
        <dbReference type="EMBL" id="QTQ11218.1"/>
    </source>
</evidence>